<feature type="chain" id="PRO_5017568422" evidence="1">
    <location>
        <begin position="20"/>
        <end position="159"/>
    </location>
</feature>
<name>A0A3D9KVL4_MARFU</name>
<evidence type="ECO:0000313" key="2">
    <source>
        <dbReference type="EMBL" id="RED91583.1"/>
    </source>
</evidence>
<protein>
    <submittedName>
        <fullName evidence="2">Uncharacterized protein (TIGR02145 family)</fullName>
    </submittedName>
</protein>
<dbReference type="OrthoDB" id="9805760at2"/>
<reference evidence="2 3" key="1">
    <citation type="submission" date="2018-07" db="EMBL/GenBank/DDBJ databases">
        <title>Genomic Encyclopedia of Type Strains, Phase IV (KMG-IV): sequencing the most valuable type-strain genomes for metagenomic binning, comparative biology and taxonomic classification.</title>
        <authorList>
            <person name="Goeker M."/>
        </authorList>
    </citation>
    <scope>NUCLEOTIDE SEQUENCE [LARGE SCALE GENOMIC DNA]</scope>
    <source>
        <strain evidence="2 3">DSM 4134</strain>
    </source>
</reference>
<dbReference type="EMBL" id="QREG01000039">
    <property type="protein sequence ID" value="RED91583.1"/>
    <property type="molecule type" value="Genomic_DNA"/>
</dbReference>
<organism evidence="2 3">
    <name type="scientific">Marinoscillum furvescens DSM 4134</name>
    <dbReference type="NCBI Taxonomy" id="1122208"/>
    <lineage>
        <taxon>Bacteria</taxon>
        <taxon>Pseudomonadati</taxon>
        <taxon>Bacteroidota</taxon>
        <taxon>Cytophagia</taxon>
        <taxon>Cytophagales</taxon>
        <taxon>Reichenbachiellaceae</taxon>
        <taxon>Marinoscillum</taxon>
    </lineage>
</organism>
<keyword evidence="3" id="KW-1185">Reference proteome</keyword>
<dbReference type="InterPro" id="IPR011871">
    <property type="entry name" value="Fib_succ_major"/>
</dbReference>
<evidence type="ECO:0000313" key="3">
    <source>
        <dbReference type="Proteomes" id="UP000256779"/>
    </source>
</evidence>
<dbReference type="NCBIfam" id="TIGR02145">
    <property type="entry name" value="Fib_succ_major"/>
    <property type="match status" value="1"/>
</dbReference>
<accession>A0A3D9KVL4</accession>
<feature type="signal peptide" evidence="1">
    <location>
        <begin position="1"/>
        <end position="19"/>
    </location>
</feature>
<dbReference type="Proteomes" id="UP000256779">
    <property type="component" value="Unassembled WGS sequence"/>
</dbReference>
<gene>
    <name evidence="2" type="ORF">C7460_1392</name>
</gene>
<comment type="caution">
    <text evidence="2">The sequence shown here is derived from an EMBL/GenBank/DDBJ whole genome shotgun (WGS) entry which is preliminary data.</text>
</comment>
<sequence>MTRLALIFFGVLAGLVATAQERMTDIRDNSTYETAQVSSKVWMKSNLKYNLNNRYFLYLSEGEVYYHADELEDVCPEGWRVPTLEEWQDVADLNELKLKAAGVLDQGRFADFGRSYVYWTSSQDAKGVPVLVSLDTLGSPLVVRPATSNTHASCRCVKE</sequence>
<keyword evidence="1" id="KW-0732">Signal</keyword>
<dbReference type="RefSeq" id="WP_115870501.1">
    <property type="nucleotide sequence ID" value="NZ_QREG01000039.1"/>
</dbReference>
<proteinExistence type="predicted"/>
<evidence type="ECO:0000256" key="1">
    <source>
        <dbReference type="SAM" id="SignalP"/>
    </source>
</evidence>
<dbReference type="AlphaFoldDB" id="A0A3D9KVL4"/>